<feature type="domain" description="Glycosyl hydrolases family 22 (GH22)" evidence="11">
    <location>
        <begin position="94"/>
        <end position="112"/>
    </location>
</feature>
<dbReference type="Ensembl" id="ENSLLTT00000004491.1">
    <property type="protein sequence ID" value="ENSLLTP00000004311.1"/>
    <property type="gene ID" value="ENSLLTG00000003251.1"/>
</dbReference>
<keyword evidence="5" id="KW-0081">Bacteriolytic enzyme</keyword>
<keyword evidence="10" id="KW-0732">Signal</keyword>
<dbReference type="Gene3D" id="1.10.530.10">
    <property type="match status" value="1"/>
</dbReference>
<dbReference type="PROSITE" id="PS51348">
    <property type="entry name" value="GLYCOSYL_HYDROL_F22_2"/>
    <property type="match status" value="1"/>
</dbReference>
<dbReference type="SUPFAM" id="SSF53955">
    <property type="entry name" value="Lysozyme-like"/>
    <property type="match status" value="1"/>
</dbReference>
<evidence type="ECO:0000256" key="6">
    <source>
        <dbReference type="ARBA" id="ARBA00022801"/>
    </source>
</evidence>
<keyword evidence="13" id="KW-1185">Reference proteome</keyword>
<dbReference type="GO" id="GO:0050829">
    <property type="term" value="P:defense response to Gram-negative bacterium"/>
    <property type="evidence" value="ECO:0007669"/>
    <property type="project" value="TreeGrafter"/>
</dbReference>
<name>A0A8C5RL50_LATLA</name>
<keyword evidence="4" id="KW-0929">Antimicrobial</keyword>
<dbReference type="AlphaFoldDB" id="A0A8C5RL50"/>
<dbReference type="PRINTS" id="PR00135">
    <property type="entry name" value="LYZLACT"/>
</dbReference>
<dbReference type="GeneTree" id="ENSGT00940000153832"/>
<dbReference type="SMART" id="SM00263">
    <property type="entry name" value="LYZ1"/>
    <property type="match status" value="1"/>
</dbReference>
<dbReference type="FunFam" id="1.10.530.10:FF:000001">
    <property type="entry name" value="Lysozyme C"/>
    <property type="match status" value="1"/>
</dbReference>
<proteinExistence type="inferred from homology"/>
<dbReference type="InterPro" id="IPR000974">
    <property type="entry name" value="Glyco_hydro_22_lys"/>
</dbReference>
<sequence length="152" mass="17095">MKTSYLVLLFLVAVVRSNAIVFDICSFSAILKKNGLEGFSGTTIAEWICLVFHSSGFDTSALNVGPRATNHGIFLLSAKWWCDDFKTPHARNYCNLSCEALRDDNITDDIQCAKRVVEKSKGFAAWYLWKKTAMNLYSLERYICCLDSSIKG</sequence>
<evidence type="ECO:0000259" key="11">
    <source>
        <dbReference type="PROSITE" id="PS00128"/>
    </source>
</evidence>
<dbReference type="Pfam" id="PF00062">
    <property type="entry name" value="Lys"/>
    <property type="match status" value="1"/>
</dbReference>
<dbReference type="PANTHER" id="PTHR11407">
    <property type="entry name" value="LYSOZYME C"/>
    <property type="match status" value="1"/>
</dbReference>
<evidence type="ECO:0000256" key="1">
    <source>
        <dbReference type="ARBA" id="ARBA00000632"/>
    </source>
</evidence>
<dbReference type="InterPro" id="IPR001916">
    <property type="entry name" value="Glyco_hydro_22"/>
</dbReference>
<keyword evidence="6" id="KW-0378">Hydrolase</keyword>
<organism evidence="12 13">
    <name type="scientific">Laticauda laticaudata</name>
    <name type="common">Blue-ringed sea krait</name>
    <name type="synonym">Blue-lipped sea krait</name>
    <dbReference type="NCBI Taxonomy" id="8630"/>
    <lineage>
        <taxon>Eukaryota</taxon>
        <taxon>Metazoa</taxon>
        <taxon>Chordata</taxon>
        <taxon>Craniata</taxon>
        <taxon>Vertebrata</taxon>
        <taxon>Euteleostomi</taxon>
        <taxon>Lepidosauria</taxon>
        <taxon>Squamata</taxon>
        <taxon>Bifurcata</taxon>
        <taxon>Unidentata</taxon>
        <taxon>Episquamata</taxon>
        <taxon>Toxicofera</taxon>
        <taxon>Serpentes</taxon>
        <taxon>Colubroidea</taxon>
        <taxon>Elapidae</taxon>
        <taxon>Laticaudinae</taxon>
        <taxon>Laticauda</taxon>
    </lineage>
</organism>
<keyword evidence="8" id="KW-0326">Glycosidase</keyword>
<dbReference type="PROSITE" id="PS00128">
    <property type="entry name" value="GLYCOSYL_HYDROL_F22_1"/>
    <property type="match status" value="1"/>
</dbReference>
<dbReference type="EC" id="3.2.1.17" evidence="3"/>
<reference evidence="12" key="2">
    <citation type="submission" date="2025-09" db="UniProtKB">
        <authorList>
            <consortium name="Ensembl"/>
        </authorList>
    </citation>
    <scope>IDENTIFICATION</scope>
</reference>
<feature type="chain" id="PRO_5034236104" description="lysozyme" evidence="10">
    <location>
        <begin position="20"/>
        <end position="152"/>
    </location>
</feature>
<feature type="signal peptide" evidence="10">
    <location>
        <begin position="1"/>
        <end position="19"/>
    </location>
</feature>
<evidence type="ECO:0000256" key="8">
    <source>
        <dbReference type="ARBA" id="ARBA00023295"/>
    </source>
</evidence>
<evidence type="ECO:0000256" key="2">
    <source>
        <dbReference type="ARBA" id="ARBA00010859"/>
    </source>
</evidence>
<dbReference type="CDD" id="cd16898">
    <property type="entry name" value="LYZ_LA"/>
    <property type="match status" value="1"/>
</dbReference>
<evidence type="ECO:0000256" key="4">
    <source>
        <dbReference type="ARBA" id="ARBA00022529"/>
    </source>
</evidence>
<dbReference type="GO" id="GO:0050830">
    <property type="term" value="P:defense response to Gram-positive bacterium"/>
    <property type="evidence" value="ECO:0007669"/>
    <property type="project" value="TreeGrafter"/>
</dbReference>
<dbReference type="PANTHER" id="PTHR11407:SF28">
    <property type="entry name" value="LYSOZYME C"/>
    <property type="match status" value="1"/>
</dbReference>
<comment type="catalytic activity">
    <reaction evidence="1">
        <text>Hydrolysis of (1-&gt;4)-beta-linkages between N-acetylmuramic acid and N-acetyl-D-glucosamine residues in a peptidoglycan and between N-acetyl-D-glucosamine residues in chitodextrins.</text>
        <dbReference type="EC" id="3.2.1.17"/>
    </reaction>
</comment>
<evidence type="ECO:0000256" key="5">
    <source>
        <dbReference type="ARBA" id="ARBA00022638"/>
    </source>
</evidence>
<dbReference type="Proteomes" id="UP000694406">
    <property type="component" value="Unplaced"/>
</dbReference>
<evidence type="ECO:0000256" key="9">
    <source>
        <dbReference type="RuleBase" id="RU004440"/>
    </source>
</evidence>
<comment type="similarity">
    <text evidence="2 9">Belongs to the glycosyl hydrolase 22 family.</text>
</comment>
<dbReference type="GO" id="GO:0031640">
    <property type="term" value="P:killing of cells of another organism"/>
    <property type="evidence" value="ECO:0007669"/>
    <property type="project" value="UniProtKB-KW"/>
</dbReference>
<evidence type="ECO:0000313" key="13">
    <source>
        <dbReference type="Proteomes" id="UP000694406"/>
    </source>
</evidence>
<protein>
    <recommendedName>
        <fullName evidence="3">lysozyme</fullName>
        <ecNumber evidence="3">3.2.1.17</ecNumber>
    </recommendedName>
</protein>
<accession>A0A8C5RL50</accession>
<reference evidence="12" key="1">
    <citation type="submission" date="2025-08" db="UniProtKB">
        <authorList>
            <consortium name="Ensembl"/>
        </authorList>
    </citation>
    <scope>IDENTIFICATION</scope>
</reference>
<dbReference type="GO" id="GO:0003796">
    <property type="term" value="F:lysozyme activity"/>
    <property type="evidence" value="ECO:0007669"/>
    <property type="project" value="UniProtKB-EC"/>
</dbReference>
<evidence type="ECO:0000256" key="7">
    <source>
        <dbReference type="ARBA" id="ARBA00023157"/>
    </source>
</evidence>
<dbReference type="PRINTS" id="PR00137">
    <property type="entry name" value="LYSOZYME"/>
</dbReference>
<evidence type="ECO:0000256" key="10">
    <source>
        <dbReference type="SAM" id="SignalP"/>
    </source>
</evidence>
<evidence type="ECO:0000313" key="12">
    <source>
        <dbReference type="Ensembl" id="ENSLLTP00000004311.1"/>
    </source>
</evidence>
<dbReference type="InterPro" id="IPR019799">
    <property type="entry name" value="Glyco_hydro_22_CS"/>
</dbReference>
<evidence type="ECO:0000256" key="3">
    <source>
        <dbReference type="ARBA" id="ARBA00012732"/>
    </source>
</evidence>
<keyword evidence="7" id="KW-1015">Disulfide bond</keyword>
<dbReference type="InterPro" id="IPR023346">
    <property type="entry name" value="Lysozyme-like_dom_sf"/>
</dbReference>